<comment type="function">
    <text evidence="6">Part of a membrane-bound complex that couples electron transfer with translocation of ions across the membrane.</text>
</comment>
<dbReference type="GO" id="GO:0005886">
    <property type="term" value="C:plasma membrane"/>
    <property type="evidence" value="ECO:0007669"/>
    <property type="project" value="UniProtKB-SubCell"/>
</dbReference>
<keyword evidence="1 6" id="KW-0813">Transport</keyword>
<proteinExistence type="inferred from homology"/>
<feature type="modified residue" description="FMN phosphoryl threonine" evidence="6">
    <location>
        <position position="174"/>
    </location>
</feature>
<dbReference type="HAMAP" id="MF_00479">
    <property type="entry name" value="RsxG_RnfG"/>
    <property type="match status" value="1"/>
</dbReference>
<accession>A0A0X8X7R4</accession>
<comment type="similarity">
    <text evidence="6">Belongs to the RnfG family.</text>
</comment>
<gene>
    <name evidence="6" type="primary">rnfG</name>
    <name evidence="9" type="synonym">rnfG_1</name>
    <name evidence="9" type="ORF">HH1059_04610</name>
</gene>
<evidence type="ECO:0000256" key="3">
    <source>
        <dbReference type="ARBA" id="ARBA00022630"/>
    </source>
</evidence>
<dbReference type="OrthoDB" id="9784165at2"/>
<name>A0A0X8X7R4_HALHR</name>
<sequence>MAWTASLRAGGVLAAFVGVGLALVAGVYELTAERISAAERQVVLDRLEAVLPEEHDNEPDADAYTIPSPIPGGEQARVYPAYSEGEFIAAAVEAQTPEGYAGPISLLIGIDPQGQIIAVRTVYHRETPGLGDAIEASRSDWIETFSGRSLADPPQEDWQLRGDGGEFDGITSATITARAVVDAVRKVLIDFQEQPERYQGDQQ</sequence>
<dbReference type="KEGG" id="hhk:HH1059_04610"/>
<keyword evidence="6 7" id="KW-0812">Transmembrane</keyword>
<keyword evidence="4 6" id="KW-0288">FMN</keyword>
<keyword evidence="2 6" id="KW-0597">Phosphoprotein</keyword>
<dbReference type="PANTHER" id="PTHR36118:SF1">
    <property type="entry name" value="ION-TRANSLOCATING OXIDOREDUCTASE COMPLEX SUBUNIT G"/>
    <property type="match status" value="1"/>
</dbReference>
<organism evidence="9 10">
    <name type="scientific">Halorhodospira halochloris</name>
    <name type="common">Ectothiorhodospira halochloris</name>
    <dbReference type="NCBI Taxonomy" id="1052"/>
    <lineage>
        <taxon>Bacteria</taxon>
        <taxon>Pseudomonadati</taxon>
        <taxon>Pseudomonadota</taxon>
        <taxon>Gammaproteobacteria</taxon>
        <taxon>Chromatiales</taxon>
        <taxon>Ectothiorhodospiraceae</taxon>
        <taxon>Halorhodospira</taxon>
    </lineage>
</organism>
<keyword evidence="6" id="KW-1278">Translocase</keyword>
<dbReference type="PIRSF" id="PIRSF006091">
    <property type="entry name" value="E_trnsport_RnfG"/>
    <property type="match status" value="1"/>
</dbReference>
<feature type="domain" description="FMN-binding" evidence="8">
    <location>
        <begin position="99"/>
        <end position="191"/>
    </location>
</feature>
<dbReference type="PANTHER" id="PTHR36118">
    <property type="entry name" value="ION-TRANSLOCATING OXIDOREDUCTASE COMPLEX SUBUNIT G"/>
    <property type="match status" value="1"/>
</dbReference>
<dbReference type="GO" id="GO:0022900">
    <property type="term" value="P:electron transport chain"/>
    <property type="evidence" value="ECO:0007669"/>
    <property type="project" value="UniProtKB-UniRule"/>
</dbReference>
<feature type="transmembrane region" description="Helical" evidence="7">
    <location>
        <begin position="12"/>
        <end position="31"/>
    </location>
</feature>
<dbReference type="InterPro" id="IPR010209">
    <property type="entry name" value="Ion_transpt_RnfG/RsxG"/>
</dbReference>
<keyword evidence="6" id="KW-0997">Cell inner membrane</keyword>
<evidence type="ECO:0000256" key="6">
    <source>
        <dbReference type="HAMAP-Rule" id="MF_00479"/>
    </source>
</evidence>
<dbReference type="RefSeq" id="WP_096407804.1">
    <property type="nucleotide sequence ID" value="NZ_AP017372.2"/>
</dbReference>
<dbReference type="Proteomes" id="UP000218890">
    <property type="component" value="Chromosome"/>
</dbReference>
<comment type="subunit">
    <text evidence="6">The complex is composed of six subunits: RnfA, RnfB, RnfC, RnfD, RnfE and RnfG.</text>
</comment>
<protein>
    <recommendedName>
        <fullName evidence="6">Ion-translocating oxidoreductase complex subunit G</fullName>
        <ecNumber evidence="6">7.-.-.-</ecNumber>
    </recommendedName>
    <alternativeName>
        <fullName evidence="6">Rnf electron transport complex subunit G</fullName>
    </alternativeName>
</protein>
<keyword evidence="3 6" id="KW-0285">Flavoprotein</keyword>
<dbReference type="AlphaFoldDB" id="A0A0X8X7R4"/>
<evidence type="ECO:0000256" key="7">
    <source>
        <dbReference type="SAM" id="Phobius"/>
    </source>
</evidence>
<keyword evidence="5 6" id="KW-0249">Electron transport</keyword>
<evidence type="ECO:0000256" key="1">
    <source>
        <dbReference type="ARBA" id="ARBA00022448"/>
    </source>
</evidence>
<comment type="subcellular location">
    <subcellularLocation>
        <location evidence="6">Cell inner membrane</location>
        <topology evidence="6">Single-pass membrane protein</topology>
    </subcellularLocation>
</comment>
<keyword evidence="6" id="KW-1003">Cell membrane</keyword>
<dbReference type="NCBIfam" id="TIGR01947">
    <property type="entry name" value="rnfG"/>
    <property type="match status" value="1"/>
</dbReference>
<reference evidence="9" key="1">
    <citation type="submission" date="2016-02" db="EMBL/GenBank/DDBJ databases">
        <title>Halorhodospira halochloris DSM-1059 complete genome, version 2.</title>
        <authorList>
            <person name="Tsukatani Y."/>
        </authorList>
    </citation>
    <scope>NUCLEOTIDE SEQUENCE</scope>
    <source>
        <strain evidence="9">DSM 1059</strain>
    </source>
</reference>
<dbReference type="GO" id="GO:0010181">
    <property type="term" value="F:FMN binding"/>
    <property type="evidence" value="ECO:0007669"/>
    <property type="project" value="InterPro"/>
</dbReference>
<evidence type="ECO:0000313" key="9">
    <source>
        <dbReference type="EMBL" id="BAU57141.1"/>
    </source>
</evidence>
<dbReference type="EMBL" id="AP017372">
    <property type="protein sequence ID" value="BAU57141.1"/>
    <property type="molecule type" value="Genomic_DNA"/>
</dbReference>
<evidence type="ECO:0000256" key="5">
    <source>
        <dbReference type="ARBA" id="ARBA00022982"/>
    </source>
</evidence>
<keyword evidence="6 7" id="KW-1133">Transmembrane helix</keyword>
<dbReference type="Pfam" id="PF04205">
    <property type="entry name" value="FMN_bind"/>
    <property type="match status" value="1"/>
</dbReference>
<evidence type="ECO:0000313" key="10">
    <source>
        <dbReference type="Proteomes" id="UP000218890"/>
    </source>
</evidence>
<keyword evidence="10" id="KW-1185">Reference proteome</keyword>
<evidence type="ECO:0000256" key="4">
    <source>
        <dbReference type="ARBA" id="ARBA00022643"/>
    </source>
</evidence>
<dbReference type="GO" id="GO:0009055">
    <property type="term" value="F:electron transfer activity"/>
    <property type="evidence" value="ECO:0007669"/>
    <property type="project" value="InterPro"/>
</dbReference>
<dbReference type="EC" id="7.-.-.-" evidence="6"/>
<evidence type="ECO:0000259" key="8">
    <source>
        <dbReference type="SMART" id="SM00900"/>
    </source>
</evidence>
<evidence type="ECO:0000256" key="2">
    <source>
        <dbReference type="ARBA" id="ARBA00022553"/>
    </source>
</evidence>
<dbReference type="SMART" id="SM00900">
    <property type="entry name" value="FMN_bind"/>
    <property type="match status" value="1"/>
</dbReference>
<dbReference type="InterPro" id="IPR007329">
    <property type="entry name" value="FMN-bd"/>
</dbReference>
<keyword evidence="6 7" id="KW-0472">Membrane</keyword>
<comment type="cofactor">
    <cofactor evidence="6">
        <name>FMN</name>
        <dbReference type="ChEBI" id="CHEBI:58210"/>
    </cofactor>
</comment>